<dbReference type="PANTHER" id="PTHR11205">
    <property type="entry name" value="RIBOSOMAL PROTEIN S7"/>
    <property type="match status" value="1"/>
</dbReference>
<evidence type="ECO:0000256" key="2">
    <source>
        <dbReference type="ARBA" id="ARBA00022980"/>
    </source>
</evidence>
<evidence type="ECO:0000259" key="4">
    <source>
        <dbReference type="Pfam" id="PF00177"/>
    </source>
</evidence>
<protein>
    <submittedName>
        <fullName evidence="5">28S ribosomal protein S7, mitochondrial-like protein</fullName>
    </submittedName>
</protein>
<keyword evidence="2 5" id="KW-0689">Ribosomal protein</keyword>
<comment type="similarity">
    <text evidence="1">Belongs to the universal ribosomal protein uS7 family.</text>
</comment>
<dbReference type="Gene3D" id="1.10.455.10">
    <property type="entry name" value="Ribosomal protein S7 domain"/>
    <property type="match status" value="1"/>
</dbReference>
<evidence type="ECO:0000256" key="3">
    <source>
        <dbReference type="ARBA" id="ARBA00023274"/>
    </source>
</evidence>
<dbReference type="AlphaFoldDB" id="A0A132A472"/>
<feature type="domain" description="Small ribosomal subunit protein uS7" evidence="4">
    <location>
        <begin position="59"/>
        <end position="212"/>
    </location>
</feature>
<dbReference type="OrthoDB" id="9972728at2759"/>
<dbReference type="Pfam" id="PF00177">
    <property type="entry name" value="Ribosomal_S7"/>
    <property type="match status" value="1"/>
</dbReference>
<dbReference type="VEuPathDB" id="VectorBase:SSCA009804"/>
<dbReference type="GO" id="GO:0006412">
    <property type="term" value="P:translation"/>
    <property type="evidence" value="ECO:0007669"/>
    <property type="project" value="InterPro"/>
</dbReference>
<dbReference type="InterPro" id="IPR000235">
    <property type="entry name" value="Ribosomal_uS7"/>
</dbReference>
<dbReference type="InterPro" id="IPR023798">
    <property type="entry name" value="Ribosomal_uS7_dom"/>
</dbReference>
<dbReference type="GO" id="GO:0005840">
    <property type="term" value="C:ribosome"/>
    <property type="evidence" value="ECO:0007669"/>
    <property type="project" value="UniProtKB-KW"/>
</dbReference>
<proteinExistence type="inferred from homology"/>
<gene>
    <name evidence="5" type="ORF">QR98_0042220</name>
</gene>
<evidence type="ECO:0000313" key="6">
    <source>
        <dbReference type="Proteomes" id="UP000616769"/>
    </source>
</evidence>
<dbReference type="PIRSF" id="PIRSF002122">
    <property type="entry name" value="RPS7p_RPS7a_RPS5e_RPS7o"/>
    <property type="match status" value="1"/>
</dbReference>
<evidence type="ECO:0000256" key="1">
    <source>
        <dbReference type="ARBA" id="ARBA00007151"/>
    </source>
</evidence>
<keyword evidence="3" id="KW-0687">Ribonucleoprotein</keyword>
<sequence length="220" mass="25817">MVLLSCLRFVRKTNVFYPHPLSKFRPYGEGPLVPASEIKLADYPNRSGHILALRTDRPCSVFFDLTLSRFIGLATRKGQRTMMRELMRETFCLIKQIQLAKFNECSDEEERSKICCDPLEIFHEALENCKPILVTKPVKRGGATYQVPFPISEKQSEDLAIRWLLETVREQPKPRKKNFPEMMAKELIDSYYQQGKVIKRKQDMHRQCENNKAYAHYRWG</sequence>
<reference evidence="5 6" key="1">
    <citation type="journal article" date="2015" name="Parasit. Vectors">
        <title>Draft genome of the scabies mite.</title>
        <authorList>
            <person name="Rider S.D.Jr."/>
            <person name="Morgan M.S."/>
            <person name="Arlian L.G."/>
        </authorList>
    </citation>
    <scope>NUCLEOTIDE SEQUENCE [LARGE SCALE GENOMIC DNA]</scope>
    <source>
        <strain evidence="5">Arlian Lab</strain>
    </source>
</reference>
<evidence type="ECO:0000313" key="5">
    <source>
        <dbReference type="EMBL" id="KPM05753.1"/>
    </source>
</evidence>
<dbReference type="Proteomes" id="UP000616769">
    <property type="component" value="Unassembled WGS sequence"/>
</dbReference>
<accession>A0A132A472</accession>
<dbReference type="EMBL" id="JXLN01010456">
    <property type="protein sequence ID" value="KPM05753.1"/>
    <property type="molecule type" value="Genomic_DNA"/>
</dbReference>
<organism evidence="5 6">
    <name type="scientific">Sarcoptes scabiei</name>
    <name type="common">Itch mite</name>
    <name type="synonym">Acarus scabiei</name>
    <dbReference type="NCBI Taxonomy" id="52283"/>
    <lineage>
        <taxon>Eukaryota</taxon>
        <taxon>Metazoa</taxon>
        <taxon>Ecdysozoa</taxon>
        <taxon>Arthropoda</taxon>
        <taxon>Chelicerata</taxon>
        <taxon>Arachnida</taxon>
        <taxon>Acari</taxon>
        <taxon>Acariformes</taxon>
        <taxon>Sarcoptiformes</taxon>
        <taxon>Astigmata</taxon>
        <taxon>Psoroptidia</taxon>
        <taxon>Sarcoptoidea</taxon>
        <taxon>Sarcoptidae</taxon>
        <taxon>Sarcoptinae</taxon>
        <taxon>Sarcoptes</taxon>
    </lineage>
</organism>
<name>A0A132A472_SARSC</name>
<dbReference type="InterPro" id="IPR036823">
    <property type="entry name" value="Ribosomal_uS7_dom_sf"/>
</dbReference>
<comment type="caution">
    <text evidence="5">The sequence shown here is derived from an EMBL/GenBank/DDBJ whole genome shotgun (WGS) entry which is preliminary data.</text>
</comment>
<dbReference type="GO" id="GO:1990904">
    <property type="term" value="C:ribonucleoprotein complex"/>
    <property type="evidence" value="ECO:0007669"/>
    <property type="project" value="UniProtKB-KW"/>
</dbReference>
<dbReference type="SUPFAM" id="SSF47973">
    <property type="entry name" value="Ribosomal protein S7"/>
    <property type="match status" value="1"/>
</dbReference>